<dbReference type="GeneID" id="54580285"/>
<dbReference type="GO" id="GO:0008168">
    <property type="term" value="F:methyltransferase activity"/>
    <property type="evidence" value="ECO:0007669"/>
    <property type="project" value="UniProtKB-KW"/>
</dbReference>
<dbReference type="PANTHER" id="PTHR43591">
    <property type="entry name" value="METHYLTRANSFERASE"/>
    <property type="match status" value="1"/>
</dbReference>
<keyword evidence="2" id="KW-0808">Transferase</keyword>
<protein>
    <submittedName>
        <fullName evidence="2">S-adenosyl-L-methionine-dependent methyltransferase</fullName>
    </submittedName>
</protein>
<dbReference type="EMBL" id="ML987197">
    <property type="protein sequence ID" value="KAF2247658.1"/>
    <property type="molecule type" value="Genomic_DNA"/>
</dbReference>
<dbReference type="InterPro" id="IPR029063">
    <property type="entry name" value="SAM-dependent_MTases_sf"/>
</dbReference>
<name>A0A6A6IC68_9PLEO</name>
<dbReference type="RefSeq" id="XP_033682662.1">
    <property type="nucleotide sequence ID" value="XM_033826955.1"/>
</dbReference>
<proteinExistence type="predicted"/>
<keyword evidence="3" id="KW-1185">Reference proteome</keyword>
<sequence length="294" mass="32384">MTTAEQAEVLEKASEHWHESDIAAKYSRAESATRPYAEIMVQKAGIDKLEGEANVLDLACGSGAVTAAIYKALPKQKWDSVKVLGGDISQGMLDYLKARGKKEGWKGLETKIVDGTNIQLEKNSFTHLFINFGIFVLPPSTLSACHSLLRPGGFIAISTWVYFPWYPLISHATSQLPNPPTIPTEAEVDSMIHAGHAWNTSEFVEQVLKDAGFTDVETVKGRRSIDCGTPQQFTDTMWMPLQLFAAGWDEGKKHQLVKDVTGELRKTAAEHAGGEDKHFFMDFEAIVGTGRKAE</sequence>
<dbReference type="CDD" id="cd02440">
    <property type="entry name" value="AdoMet_MTases"/>
    <property type="match status" value="1"/>
</dbReference>
<dbReference type="Proteomes" id="UP000800094">
    <property type="component" value="Unassembled WGS sequence"/>
</dbReference>
<keyword evidence="2" id="KW-0489">Methyltransferase</keyword>
<evidence type="ECO:0000259" key="1">
    <source>
        <dbReference type="Pfam" id="PF13649"/>
    </source>
</evidence>
<dbReference type="PANTHER" id="PTHR43591:SF105">
    <property type="entry name" value="METHYLTRANSFERASE DOMAIN-CONTAINING PROTEIN-RELATED"/>
    <property type="match status" value="1"/>
</dbReference>
<organism evidence="2 3">
    <name type="scientific">Trematosphaeria pertusa</name>
    <dbReference type="NCBI Taxonomy" id="390896"/>
    <lineage>
        <taxon>Eukaryota</taxon>
        <taxon>Fungi</taxon>
        <taxon>Dikarya</taxon>
        <taxon>Ascomycota</taxon>
        <taxon>Pezizomycotina</taxon>
        <taxon>Dothideomycetes</taxon>
        <taxon>Pleosporomycetidae</taxon>
        <taxon>Pleosporales</taxon>
        <taxon>Massarineae</taxon>
        <taxon>Trematosphaeriaceae</taxon>
        <taxon>Trematosphaeria</taxon>
    </lineage>
</organism>
<dbReference type="AlphaFoldDB" id="A0A6A6IC68"/>
<accession>A0A6A6IC68</accession>
<dbReference type="SUPFAM" id="SSF53335">
    <property type="entry name" value="S-adenosyl-L-methionine-dependent methyltransferases"/>
    <property type="match status" value="1"/>
</dbReference>
<reference evidence="2" key="1">
    <citation type="journal article" date="2020" name="Stud. Mycol.">
        <title>101 Dothideomycetes genomes: a test case for predicting lifestyles and emergence of pathogens.</title>
        <authorList>
            <person name="Haridas S."/>
            <person name="Albert R."/>
            <person name="Binder M."/>
            <person name="Bloem J."/>
            <person name="Labutti K."/>
            <person name="Salamov A."/>
            <person name="Andreopoulos B."/>
            <person name="Baker S."/>
            <person name="Barry K."/>
            <person name="Bills G."/>
            <person name="Bluhm B."/>
            <person name="Cannon C."/>
            <person name="Castanera R."/>
            <person name="Culley D."/>
            <person name="Daum C."/>
            <person name="Ezra D."/>
            <person name="Gonzalez J."/>
            <person name="Henrissat B."/>
            <person name="Kuo A."/>
            <person name="Liang C."/>
            <person name="Lipzen A."/>
            <person name="Lutzoni F."/>
            <person name="Magnuson J."/>
            <person name="Mondo S."/>
            <person name="Nolan M."/>
            <person name="Ohm R."/>
            <person name="Pangilinan J."/>
            <person name="Park H.-J."/>
            <person name="Ramirez L."/>
            <person name="Alfaro M."/>
            <person name="Sun H."/>
            <person name="Tritt A."/>
            <person name="Yoshinaga Y."/>
            <person name="Zwiers L.-H."/>
            <person name="Turgeon B."/>
            <person name="Goodwin S."/>
            <person name="Spatafora J."/>
            <person name="Crous P."/>
            <person name="Grigoriev I."/>
        </authorList>
    </citation>
    <scope>NUCLEOTIDE SEQUENCE</scope>
    <source>
        <strain evidence="2">CBS 122368</strain>
    </source>
</reference>
<evidence type="ECO:0000313" key="3">
    <source>
        <dbReference type="Proteomes" id="UP000800094"/>
    </source>
</evidence>
<evidence type="ECO:0000313" key="2">
    <source>
        <dbReference type="EMBL" id="KAF2247658.1"/>
    </source>
</evidence>
<feature type="domain" description="Methyltransferase" evidence="1">
    <location>
        <begin position="55"/>
        <end position="153"/>
    </location>
</feature>
<dbReference type="InterPro" id="IPR041698">
    <property type="entry name" value="Methyltransf_25"/>
</dbReference>
<dbReference type="Gene3D" id="3.40.50.150">
    <property type="entry name" value="Vaccinia Virus protein VP39"/>
    <property type="match status" value="1"/>
</dbReference>
<dbReference type="Pfam" id="PF13649">
    <property type="entry name" value="Methyltransf_25"/>
    <property type="match status" value="1"/>
</dbReference>
<gene>
    <name evidence="2" type="ORF">BU26DRAFT_506859</name>
</gene>
<dbReference type="OrthoDB" id="2013972at2759"/>
<dbReference type="GO" id="GO:0032259">
    <property type="term" value="P:methylation"/>
    <property type="evidence" value="ECO:0007669"/>
    <property type="project" value="UniProtKB-KW"/>
</dbReference>